<evidence type="ECO:0000256" key="1">
    <source>
        <dbReference type="SAM" id="Phobius"/>
    </source>
</evidence>
<keyword evidence="1" id="KW-0812">Transmembrane</keyword>
<evidence type="ECO:0000313" key="2">
    <source>
        <dbReference type="EMBL" id="CAL1526781.1"/>
    </source>
</evidence>
<feature type="transmembrane region" description="Helical" evidence="1">
    <location>
        <begin position="21"/>
        <end position="43"/>
    </location>
</feature>
<keyword evidence="3" id="KW-1185">Reference proteome</keyword>
<feature type="transmembrane region" description="Helical" evidence="1">
    <location>
        <begin position="89"/>
        <end position="109"/>
    </location>
</feature>
<keyword evidence="1" id="KW-0472">Membrane</keyword>
<accession>A0AAV2GZY1</accession>
<dbReference type="EMBL" id="CAXITT010000008">
    <property type="protein sequence ID" value="CAL1526781.1"/>
    <property type="molecule type" value="Genomic_DNA"/>
</dbReference>
<proteinExistence type="predicted"/>
<feature type="transmembrane region" description="Helical" evidence="1">
    <location>
        <begin position="129"/>
        <end position="149"/>
    </location>
</feature>
<protein>
    <submittedName>
        <fullName evidence="2">Uncharacterized protein</fullName>
    </submittedName>
</protein>
<reference evidence="2 3" key="1">
    <citation type="submission" date="2024-04" db="EMBL/GenBank/DDBJ databases">
        <authorList>
            <consortium name="Genoscope - CEA"/>
            <person name="William W."/>
        </authorList>
    </citation>
    <scope>NUCLEOTIDE SEQUENCE [LARGE SCALE GENOMIC DNA]</scope>
</reference>
<organism evidence="2 3">
    <name type="scientific">Lymnaea stagnalis</name>
    <name type="common">Great pond snail</name>
    <name type="synonym">Helix stagnalis</name>
    <dbReference type="NCBI Taxonomy" id="6523"/>
    <lineage>
        <taxon>Eukaryota</taxon>
        <taxon>Metazoa</taxon>
        <taxon>Spiralia</taxon>
        <taxon>Lophotrochozoa</taxon>
        <taxon>Mollusca</taxon>
        <taxon>Gastropoda</taxon>
        <taxon>Heterobranchia</taxon>
        <taxon>Euthyneura</taxon>
        <taxon>Panpulmonata</taxon>
        <taxon>Hygrophila</taxon>
        <taxon>Lymnaeoidea</taxon>
        <taxon>Lymnaeidae</taxon>
        <taxon>Lymnaea</taxon>
    </lineage>
</organism>
<sequence>MSVELNMPEAKHYDTKSKVAVLTWLTVVSAVGIIKIVVGSLNVNDGCIGLSLLPYYFLIGGILALLPAVLAFLTSCLGQTQNLQEIWDLMAKVFAGFLLLIIVGTVYLLTSAVRVTGMDRLCTHTWVPILGICIIAADWLTVVFFYRLFCVHEHVALPEGAPVLPFQHESPFHLWKIRQHRRLYQ</sequence>
<keyword evidence="1" id="KW-1133">Transmembrane helix</keyword>
<gene>
    <name evidence="2" type="ORF">GSLYS_00000958001</name>
</gene>
<comment type="caution">
    <text evidence="2">The sequence shown here is derived from an EMBL/GenBank/DDBJ whole genome shotgun (WGS) entry which is preliminary data.</text>
</comment>
<name>A0AAV2GZY1_LYMST</name>
<dbReference type="Proteomes" id="UP001497497">
    <property type="component" value="Unassembled WGS sequence"/>
</dbReference>
<feature type="transmembrane region" description="Helical" evidence="1">
    <location>
        <begin position="55"/>
        <end position="77"/>
    </location>
</feature>
<evidence type="ECO:0000313" key="3">
    <source>
        <dbReference type="Proteomes" id="UP001497497"/>
    </source>
</evidence>
<dbReference type="AlphaFoldDB" id="A0AAV2GZY1"/>